<reference evidence="3" key="2">
    <citation type="submission" date="2010-01" db="EMBL/GenBank/DDBJ databases">
        <title>The complete genome of Conexibacter woesei DSM 14684.</title>
        <authorList>
            <consortium name="US DOE Joint Genome Institute (JGI-PGF)"/>
            <person name="Lucas S."/>
            <person name="Copeland A."/>
            <person name="Lapidus A."/>
            <person name="Glavina del Rio T."/>
            <person name="Dalin E."/>
            <person name="Tice H."/>
            <person name="Bruce D."/>
            <person name="Goodwin L."/>
            <person name="Pitluck S."/>
            <person name="Kyrpides N."/>
            <person name="Mavromatis K."/>
            <person name="Ivanova N."/>
            <person name="Mikhailova N."/>
            <person name="Chertkov O."/>
            <person name="Brettin T."/>
            <person name="Detter J.C."/>
            <person name="Han C."/>
            <person name="Larimer F."/>
            <person name="Land M."/>
            <person name="Hauser L."/>
            <person name="Markowitz V."/>
            <person name="Cheng J.-F."/>
            <person name="Hugenholtz P."/>
            <person name="Woyke T."/>
            <person name="Wu D."/>
            <person name="Pukall R."/>
            <person name="Steenblock K."/>
            <person name="Schneider S."/>
            <person name="Klenk H.-P."/>
            <person name="Eisen J.A."/>
        </authorList>
    </citation>
    <scope>NUCLEOTIDE SEQUENCE [LARGE SCALE GENOMIC DNA]</scope>
    <source>
        <strain evidence="3">DSM 14684 / CIP 108061 / JCM 11494 / NBRC 100937 / ID131577</strain>
    </source>
</reference>
<dbReference type="AlphaFoldDB" id="D3FF07"/>
<evidence type="ECO:0000313" key="3">
    <source>
        <dbReference type="Proteomes" id="UP000008229"/>
    </source>
</evidence>
<feature type="signal peptide" evidence="1">
    <location>
        <begin position="1"/>
        <end position="24"/>
    </location>
</feature>
<accession>D3FF07</accession>
<dbReference type="Gene3D" id="3.40.50.1110">
    <property type="entry name" value="SGNH hydrolase"/>
    <property type="match status" value="1"/>
</dbReference>
<dbReference type="Pfam" id="PF00657">
    <property type="entry name" value="Lipase_GDSL"/>
    <property type="match status" value="1"/>
</dbReference>
<dbReference type="InterPro" id="IPR036514">
    <property type="entry name" value="SGNH_hydro_sf"/>
</dbReference>
<dbReference type="STRING" id="469383.Cwoe_3306"/>
<name>D3FF07_CONWI</name>
<dbReference type="Proteomes" id="UP000008229">
    <property type="component" value="Chromosome"/>
</dbReference>
<feature type="chain" id="PRO_5039723777" evidence="1">
    <location>
        <begin position="25"/>
        <end position="275"/>
    </location>
</feature>
<organism evidence="2 3">
    <name type="scientific">Conexibacter woesei (strain DSM 14684 / CCUG 47730 / CIP 108061 / JCM 11494 / NBRC 100937 / ID131577)</name>
    <dbReference type="NCBI Taxonomy" id="469383"/>
    <lineage>
        <taxon>Bacteria</taxon>
        <taxon>Bacillati</taxon>
        <taxon>Actinomycetota</taxon>
        <taxon>Thermoleophilia</taxon>
        <taxon>Solirubrobacterales</taxon>
        <taxon>Conexibacteraceae</taxon>
        <taxon>Conexibacter</taxon>
    </lineage>
</organism>
<dbReference type="InterPro" id="IPR001087">
    <property type="entry name" value="GDSL"/>
</dbReference>
<evidence type="ECO:0000256" key="1">
    <source>
        <dbReference type="SAM" id="SignalP"/>
    </source>
</evidence>
<gene>
    <name evidence="2" type="ordered locus">Cwoe_3306</name>
</gene>
<keyword evidence="1" id="KW-0732">Signal</keyword>
<dbReference type="HOGENOM" id="CLU_1008041_0_0_11"/>
<reference evidence="2 3" key="1">
    <citation type="journal article" date="2010" name="Stand. Genomic Sci.">
        <title>Complete genome sequence of Conexibacter woesei type strain (ID131577).</title>
        <authorList>
            <person name="Pukall R."/>
            <person name="Lapidus A."/>
            <person name="Glavina Del Rio T."/>
            <person name="Copeland A."/>
            <person name="Tice H."/>
            <person name="Cheng J.-F."/>
            <person name="Lucas S."/>
            <person name="Chen F."/>
            <person name="Nolan M."/>
            <person name="Bruce D."/>
            <person name="Goodwin L."/>
            <person name="Pitluck S."/>
            <person name="Mavromatis K."/>
            <person name="Ivanova N."/>
            <person name="Ovchinnikova G."/>
            <person name="Pati A."/>
            <person name="Chen A."/>
            <person name="Palaniappan K."/>
            <person name="Land M."/>
            <person name="Hauser L."/>
            <person name="Chang Y.-J."/>
            <person name="Jeffries C.D."/>
            <person name="Chain P."/>
            <person name="Meincke L."/>
            <person name="Sims D."/>
            <person name="Brettin T."/>
            <person name="Detter J.C."/>
            <person name="Rohde M."/>
            <person name="Goeker M."/>
            <person name="Bristow J."/>
            <person name="Eisen J.A."/>
            <person name="Markowitz V."/>
            <person name="Kyrpides N.C."/>
            <person name="Klenk H.-P."/>
            <person name="Hugenholtz P."/>
        </authorList>
    </citation>
    <scope>NUCLEOTIDE SEQUENCE [LARGE SCALE GENOMIC DNA]</scope>
    <source>
        <strain evidence="3">DSM 14684 / CIP 108061 / JCM 11494 / NBRC 100937 / ID131577</strain>
    </source>
</reference>
<dbReference type="KEGG" id="cwo:Cwoe_3306"/>
<proteinExistence type="predicted"/>
<dbReference type="RefSeq" id="WP_012934775.1">
    <property type="nucleotide sequence ID" value="NC_013739.1"/>
</dbReference>
<protein>
    <submittedName>
        <fullName evidence="2">Lipolytic protein G-D-S-L family</fullName>
    </submittedName>
</protein>
<evidence type="ECO:0000313" key="2">
    <source>
        <dbReference type="EMBL" id="ADB51724.1"/>
    </source>
</evidence>
<dbReference type="SUPFAM" id="SSF52266">
    <property type="entry name" value="SGNH hydrolase"/>
    <property type="match status" value="1"/>
</dbReference>
<dbReference type="OrthoDB" id="5561551at2"/>
<dbReference type="GO" id="GO:0016788">
    <property type="term" value="F:hydrolase activity, acting on ester bonds"/>
    <property type="evidence" value="ECO:0007669"/>
    <property type="project" value="InterPro"/>
</dbReference>
<dbReference type="eggNOG" id="COG2755">
    <property type="taxonomic scope" value="Bacteria"/>
</dbReference>
<dbReference type="EMBL" id="CP001854">
    <property type="protein sequence ID" value="ADB51724.1"/>
    <property type="molecule type" value="Genomic_DNA"/>
</dbReference>
<sequence length="275" mass="28725" precursor="true">MSTRRCIRAGAFLVAAACGGGLGAADARAVHPNSMAATGDSITKAFNTCARAFVDCPANSWATGTNAAVDSIYARILAANPAIAGNAFNDARSGSTSAALPGQVTTAIGQGVEYVTIAIGANDICGINEAAMTPVVDFQSNVQAAIDLLRANLPAARISVASIPNIHYLWKILHTDPAAVTTWDSLDVCQSMLANPTSTTRADAARRNRVLTRIVALNGALATACASYAQCRYDDDAGFDYRFTASQISTRDYFHANVAGQTAIAQLQWGATWVF</sequence>
<keyword evidence="3" id="KW-1185">Reference proteome</keyword>